<proteinExistence type="predicted"/>
<dbReference type="Proteomes" id="UP000229839">
    <property type="component" value="Unassembled WGS sequence"/>
</dbReference>
<keyword evidence="1" id="KW-1133">Transmembrane helix</keyword>
<evidence type="ECO:0000313" key="3">
    <source>
        <dbReference type="Proteomes" id="UP000229839"/>
    </source>
</evidence>
<evidence type="ECO:0000313" key="2">
    <source>
        <dbReference type="EMBL" id="PIT69093.1"/>
    </source>
</evidence>
<dbReference type="AlphaFoldDB" id="A0A2M6USF4"/>
<keyword evidence="1" id="KW-0812">Transmembrane</keyword>
<comment type="caution">
    <text evidence="2">The sequence shown here is derived from an EMBL/GenBank/DDBJ whole genome shotgun (WGS) entry which is preliminary data.</text>
</comment>
<gene>
    <name evidence="2" type="ORF">CER18_04595</name>
</gene>
<evidence type="ECO:0000256" key="1">
    <source>
        <dbReference type="SAM" id="Phobius"/>
    </source>
</evidence>
<dbReference type="EMBL" id="NJGE01000008">
    <property type="protein sequence ID" value="PIT69093.1"/>
    <property type="molecule type" value="Genomic_DNA"/>
</dbReference>
<protein>
    <submittedName>
        <fullName evidence="2">Uncharacterized protein</fullName>
    </submittedName>
</protein>
<feature type="transmembrane region" description="Helical" evidence="1">
    <location>
        <begin position="39"/>
        <end position="60"/>
    </location>
</feature>
<dbReference type="RefSeq" id="WP_100128905.1">
    <property type="nucleotide sequence ID" value="NZ_CADDYI010000004.1"/>
</dbReference>
<reference evidence="2 3" key="1">
    <citation type="submission" date="2017-06" db="EMBL/GenBank/DDBJ databases">
        <title>Draft genome of Bartonella tribocorum strain L103, isolated from a rodent in Laos.</title>
        <authorList>
            <person name="Hadjadj L."/>
            <person name="Jiyipong T."/>
            <person name="Morand S."/>
            <person name="Diene S.M."/>
            <person name="Rolain J.-M."/>
        </authorList>
    </citation>
    <scope>NUCLEOTIDE SEQUENCE [LARGE SCALE GENOMIC DNA]</scope>
    <source>
        <strain evidence="2 3">L103</strain>
    </source>
</reference>
<accession>A0A2M6USF4</accession>
<sequence length="90" mass="10711">MLEKLREFEVFNGSYCDKRAEYSFIYFATVFPFMRNTPIFIILLLYLGFLVCGAFAEVVIREGRKRAKVREYESQSRAILKSLYGLRMCW</sequence>
<organism evidence="2 3">
    <name type="scientific">Bartonella tribocorum</name>
    <dbReference type="NCBI Taxonomy" id="85701"/>
    <lineage>
        <taxon>Bacteria</taxon>
        <taxon>Pseudomonadati</taxon>
        <taxon>Pseudomonadota</taxon>
        <taxon>Alphaproteobacteria</taxon>
        <taxon>Hyphomicrobiales</taxon>
        <taxon>Bartonellaceae</taxon>
        <taxon>Bartonella</taxon>
    </lineage>
</organism>
<keyword evidence="1" id="KW-0472">Membrane</keyword>
<name>A0A2M6USF4_9HYPH</name>